<evidence type="ECO:0000313" key="2">
    <source>
        <dbReference type="Proteomes" id="UP000274695"/>
    </source>
</evidence>
<organism evidence="1 2">
    <name type="scientific">Zhongshania marina</name>
    <dbReference type="NCBI Taxonomy" id="2304603"/>
    <lineage>
        <taxon>Bacteria</taxon>
        <taxon>Pseudomonadati</taxon>
        <taxon>Pseudomonadota</taxon>
        <taxon>Gammaproteobacteria</taxon>
        <taxon>Cellvibrionales</taxon>
        <taxon>Spongiibacteraceae</taxon>
        <taxon>Zhongshania</taxon>
    </lineage>
</organism>
<name>A0ABX9W8S3_9GAMM</name>
<evidence type="ECO:0000313" key="1">
    <source>
        <dbReference type="EMBL" id="RNL67196.1"/>
    </source>
</evidence>
<dbReference type="EMBL" id="RHGB01000002">
    <property type="protein sequence ID" value="RNL67196.1"/>
    <property type="molecule type" value="Genomic_DNA"/>
</dbReference>
<sequence>MKQKMLIAGVSRRQGVSKKTGNQYDVAIVNTLQPQLGTDANYIASGYKVVEMQAPAALVVQAMTQNFPCTFDVEMGIRGDGKLEILAMTAEAKAAALVK</sequence>
<gene>
    <name evidence="1" type="ORF">D0911_02930</name>
</gene>
<proteinExistence type="predicted"/>
<reference evidence="1 2" key="1">
    <citation type="submission" date="2018-10" db="EMBL/GenBank/DDBJ databases">
        <title>Draft genome sequence of Zhongshania sp. DSW25-10.</title>
        <authorList>
            <person name="Oh J."/>
        </authorList>
    </citation>
    <scope>NUCLEOTIDE SEQUENCE [LARGE SCALE GENOMIC DNA]</scope>
    <source>
        <strain evidence="1 2">DSW25-10</strain>
    </source>
</reference>
<protein>
    <submittedName>
        <fullName evidence="1">Uncharacterized protein</fullName>
    </submittedName>
</protein>
<accession>A0ABX9W8S3</accession>
<dbReference type="RefSeq" id="WP_123181419.1">
    <property type="nucleotide sequence ID" value="NZ_RHGB01000002.1"/>
</dbReference>
<dbReference type="Proteomes" id="UP000274695">
    <property type="component" value="Unassembled WGS sequence"/>
</dbReference>
<keyword evidence="2" id="KW-1185">Reference proteome</keyword>
<comment type="caution">
    <text evidence="1">The sequence shown here is derived from an EMBL/GenBank/DDBJ whole genome shotgun (WGS) entry which is preliminary data.</text>
</comment>